<protein>
    <submittedName>
        <fullName evidence="1">Uncharacterized protein</fullName>
    </submittedName>
</protein>
<evidence type="ECO:0000313" key="2">
    <source>
        <dbReference type="Proteomes" id="UP000050360"/>
    </source>
</evidence>
<name>A0A0N8KR10_9EURY</name>
<gene>
    <name evidence="1" type="ORF">MPEBLZ_01818</name>
</gene>
<dbReference type="Proteomes" id="UP000050360">
    <property type="component" value="Unassembled WGS sequence"/>
</dbReference>
<accession>A0A0N8KR10</accession>
<organism evidence="1 2">
    <name type="scientific">Candidatus Methanoperedens nitratireducens</name>
    <dbReference type="NCBI Taxonomy" id="1392998"/>
    <lineage>
        <taxon>Archaea</taxon>
        <taxon>Methanobacteriati</taxon>
        <taxon>Methanobacteriota</taxon>
        <taxon>Stenosarchaea group</taxon>
        <taxon>Methanomicrobia</taxon>
        <taxon>Methanosarcinales</taxon>
        <taxon>ANME-2 cluster</taxon>
        <taxon>Candidatus Methanoperedentaceae</taxon>
        <taxon>Candidatus Methanoperedens</taxon>
    </lineage>
</organism>
<dbReference type="AlphaFoldDB" id="A0A0N8KR10"/>
<comment type="caution">
    <text evidence="1">The sequence shown here is derived from an EMBL/GenBank/DDBJ whole genome shotgun (WGS) entry which is preliminary data.</text>
</comment>
<proteinExistence type="predicted"/>
<evidence type="ECO:0000313" key="1">
    <source>
        <dbReference type="EMBL" id="KPQ43634.1"/>
    </source>
</evidence>
<reference evidence="1 2" key="1">
    <citation type="submission" date="2015-09" db="EMBL/GenBank/DDBJ databases">
        <title>A metagenomics-based metabolic model of nitrate-dependent anaerobic oxidation of methane by Methanoperedens-like archaea.</title>
        <authorList>
            <person name="Arshad A."/>
            <person name="Speth D.R."/>
            <person name="De Graaf R.M."/>
            <person name="Op Den Camp H.J."/>
            <person name="Jetten M.S."/>
            <person name="Welte C.U."/>
        </authorList>
    </citation>
    <scope>NUCLEOTIDE SEQUENCE [LARGE SCALE GENOMIC DNA]</scope>
</reference>
<dbReference type="EMBL" id="LKCM01000137">
    <property type="protein sequence ID" value="KPQ43634.1"/>
    <property type="molecule type" value="Genomic_DNA"/>
</dbReference>
<sequence>MFNENWDFFISIVTKQEDIDEIERNELLRNWGYLRKFLGEEWFKKEENKSHPLMDYFYNNAPWCLKWVGELGLAIESLNKKENFDQIKKRLFLSNDFEETYSELRIGYSLLNSGFSFEFLKPSKIKKKKTPDIVINMDNREIFLEITTKNNPEDPLKSLQNFQKISWFFLSKDYTITNNLLFYFDILRPLSTPRTHQIIKICGDLLEKAKKSGFEEYHEPNIIDIYICKNENVDKVPKEKRVMQGRTSEFDEFSRIKGTIKSKEAQLISENPNVLLIFDSFLWHLDNKELFYANFINSLEETVNQFTNISAVIIYIEKYYHPDIESSVIKGRNYLIIQEYDAKLLKLINKLIILNEFANHPLLPHEIEKLKQI</sequence>